<dbReference type="EMBL" id="AEVD01000004">
    <property type="protein sequence ID" value="EFX37353.1"/>
    <property type="molecule type" value="Genomic_DNA"/>
</dbReference>
<dbReference type="EC" id="1.18.1.2" evidence="6"/>
<keyword evidence="5 6" id="KW-0560">Oxidoreductase</keyword>
<accession>E8JYH1</accession>
<dbReference type="SUPFAM" id="SSF51905">
    <property type="entry name" value="FAD/NAD(P)-binding domain"/>
    <property type="match status" value="2"/>
</dbReference>
<dbReference type="Gene3D" id="3.50.50.60">
    <property type="entry name" value="FAD/NAD(P)-binding domain"/>
    <property type="match status" value="2"/>
</dbReference>
<dbReference type="InterPro" id="IPR022890">
    <property type="entry name" value="Fd--NADP_Rdtase_type_2"/>
</dbReference>
<evidence type="ECO:0000256" key="3">
    <source>
        <dbReference type="ARBA" id="ARBA00022827"/>
    </source>
</evidence>
<gene>
    <name evidence="9" type="ORF">HMPREF9423_0337</name>
</gene>
<feature type="domain" description="FAD/NAD(P)-binding" evidence="8">
    <location>
        <begin position="14"/>
        <end position="306"/>
    </location>
</feature>
<dbReference type="eggNOG" id="COG0492">
    <property type="taxonomic scope" value="Bacteria"/>
</dbReference>
<comment type="cofactor">
    <cofactor evidence="6">
        <name>FAD</name>
        <dbReference type="ChEBI" id="CHEBI:57692"/>
    </cofactor>
    <text evidence="6">Binds 1 FAD per subunit.</text>
</comment>
<evidence type="ECO:0000256" key="1">
    <source>
        <dbReference type="ARBA" id="ARBA00011738"/>
    </source>
</evidence>
<comment type="subunit">
    <text evidence="1 6">Homodimer.</text>
</comment>
<evidence type="ECO:0000256" key="6">
    <source>
        <dbReference type="HAMAP-Rule" id="MF_01685"/>
    </source>
</evidence>
<dbReference type="PRINTS" id="PR00368">
    <property type="entry name" value="FADPNR"/>
</dbReference>
<keyword evidence="2 6" id="KW-0285">Flavoprotein</keyword>
<keyword evidence="7" id="KW-1133">Transmembrane helix</keyword>
<reference evidence="9 10" key="1">
    <citation type="submission" date="2010-12" db="EMBL/GenBank/DDBJ databases">
        <authorList>
            <person name="Muzny D."/>
            <person name="Qin X."/>
            <person name="Deng J."/>
            <person name="Jiang H."/>
            <person name="Liu Y."/>
            <person name="Qu J."/>
            <person name="Song X.-Z."/>
            <person name="Zhang L."/>
            <person name="Thornton R."/>
            <person name="Coyle M."/>
            <person name="Francisco L."/>
            <person name="Jackson L."/>
            <person name="Javaid M."/>
            <person name="Korchina V."/>
            <person name="Kovar C."/>
            <person name="Mata R."/>
            <person name="Mathew T."/>
            <person name="Ngo R."/>
            <person name="Nguyen L."/>
            <person name="Nguyen N."/>
            <person name="Okwuonu G."/>
            <person name="Ongeri F."/>
            <person name="Pham C."/>
            <person name="Simmons D."/>
            <person name="Wilczek-Boney K."/>
            <person name="Hale W."/>
            <person name="Jakkamsetti A."/>
            <person name="Pham P."/>
            <person name="Ruth R."/>
            <person name="San Lucas F."/>
            <person name="Warren J."/>
            <person name="Zhang J."/>
            <person name="Zhao Z."/>
            <person name="Zhou C."/>
            <person name="Zhu D."/>
            <person name="Lee S."/>
            <person name="Bess C."/>
            <person name="Blankenburg K."/>
            <person name="Forbes L."/>
            <person name="Fu Q."/>
            <person name="Gubbala S."/>
            <person name="Hirani K."/>
            <person name="Jayaseelan J.C."/>
            <person name="Lara F."/>
            <person name="Munidasa M."/>
            <person name="Palculict T."/>
            <person name="Patil S."/>
            <person name="Pu L.-L."/>
            <person name="Saada N."/>
            <person name="Tang L."/>
            <person name="Weissenberger G."/>
            <person name="Zhu Y."/>
            <person name="Hemphill L."/>
            <person name="Shang Y."/>
            <person name="Youmans B."/>
            <person name="Ayvaz T."/>
            <person name="Ross M."/>
            <person name="Santibanez J."/>
            <person name="Aqrawi P."/>
            <person name="Gross S."/>
            <person name="Joshi V."/>
            <person name="Fowler G."/>
            <person name="Nazareth L."/>
            <person name="Reid J."/>
            <person name="Worley K."/>
            <person name="Petrosino J."/>
            <person name="Highlander S."/>
            <person name="Gibbs R."/>
        </authorList>
    </citation>
    <scope>NUCLEOTIDE SEQUENCE [LARGE SCALE GENOMIC DNA]</scope>
    <source>
        <strain evidence="9 10">ATCC 700779</strain>
    </source>
</reference>
<comment type="similarity">
    <text evidence="6">Belongs to the ferredoxin--NADP reductase type 2 family.</text>
</comment>
<comment type="catalytic activity">
    <reaction evidence="6">
        <text>2 reduced [2Fe-2S]-[ferredoxin] + NADP(+) + H(+) = 2 oxidized [2Fe-2S]-[ferredoxin] + NADPH</text>
        <dbReference type="Rhea" id="RHEA:20125"/>
        <dbReference type="Rhea" id="RHEA-COMP:10000"/>
        <dbReference type="Rhea" id="RHEA-COMP:10001"/>
        <dbReference type="ChEBI" id="CHEBI:15378"/>
        <dbReference type="ChEBI" id="CHEBI:33737"/>
        <dbReference type="ChEBI" id="CHEBI:33738"/>
        <dbReference type="ChEBI" id="CHEBI:57783"/>
        <dbReference type="ChEBI" id="CHEBI:58349"/>
        <dbReference type="EC" id="1.18.1.2"/>
    </reaction>
</comment>
<protein>
    <recommendedName>
        <fullName evidence="6">Ferredoxin--NADP reductase</fullName>
        <shortName evidence="6">FNR</shortName>
        <shortName evidence="6">Fd-NADP(+) reductase</shortName>
        <ecNumber evidence="6">1.18.1.2</ecNumber>
    </recommendedName>
</protein>
<feature type="binding site" evidence="6">
    <location>
        <position position="129"/>
    </location>
    <ligand>
        <name>FAD</name>
        <dbReference type="ChEBI" id="CHEBI:57692"/>
    </ligand>
</feature>
<feature type="binding site" evidence="6">
    <location>
        <position position="329"/>
    </location>
    <ligand>
        <name>FAD</name>
        <dbReference type="ChEBI" id="CHEBI:57692"/>
    </ligand>
</feature>
<dbReference type="Pfam" id="PF07992">
    <property type="entry name" value="Pyr_redox_2"/>
    <property type="match status" value="1"/>
</dbReference>
<keyword evidence="3 6" id="KW-0274">FAD</keyword>
<evidence type="ECO:0000256" key="4">
    <source>
        <dbReference type="ARBA" id="ARBA00022857"/>
    </source>
</evidence>
<dbReference type="InterPro" id="IPR050097">
    <property type="entry name" value="Ferredoxin-NADP_redctase_2"/>
</dbReference>
<evidence type="ECO:0000313" key="10">
    <source>
        <dbReference type="Proteomes" id="UP000002815"/>
    </source>
</evidence>
<dbReference type="GO" id="GO:0050660">
    <property type="term" value="F:flavin adenine dinucleotide binding"/>
    <property type="evidence" value="ECO:0007669"/>
    <property type="project" value="UniProtKB-UniRule"/>
</dbReference>
<feature type="binding site" evidence="6">
    <location>
        <position position="43"/>
    </location>
    <ligand>
        <name>FAD</name>
        <dbReference type="ChEBI" id="CHEBI:57692"/>
    </ligand>
</feature>
<comment type="caution">
    <text evidence="9">The sequence shown here is derived from an EMBL/GenBank/DDBJ whole genome shotgun (WGS) entry which is preliminary data.</text>
</comment>
<dbReference type="HOGENOM" id="CLU_031864_5_5_9"/>
<comment type="caution">
    <text evidence="6">Lacks conserved residue(s) required for the propagation of feature annotation.</text>
</comment>
<feature type="binding site" evidence="6">
    <location>
        <position position="96"/>
    </location>
    <ligand>
        <name>FAD</name>
        <dbReference type="ChEBI" id="CHEBI:57692"/>
    </ligand>
</feature>
<dbReference type="AlphaFoldDB" id="E8JYH1"/>
<feature type="binding site" evidence="6">
    <location>
        <position position="288"/>
    </location>
    <ligand>
        <name>FAD</name>
        <dbReference type="ChEBI" id="CHEBI:57692"/>
    </ligand>
</feature>
<dbReference type="InterPro" id="IPR023753">
    <property type="entry name" value="FAD/NAD-binding_dom"/>
</dbReference>
<dbReference type="PRINTS" id="PR00469">
    <property type="entry name" value="PNDRDTASEII"/>
</dbReference>
<organism evidence="9 10">
    <name type="scientific">Streptococcus infantis ATCC 700779</name>
    <dbReference type="NCBI Taxonomy" id="889204"/>
    <lineage>
        <taxon>Bacteria</taxon>
        <taxon>Bacillati</taxon>
        <taxon>Bacillota</taxon>
        <taxon>Bacilli</taxon>
        <taxon>Lactobacillales</taxon>
        <taxon>Streptococcaceae</taxon>
        <taxon>Streptococcus</taxon>
    </lineage>
</organism>
<keyword evidence="10" id="KW-1185">Reference proteome</keyword>
<evidence type="ECO:0000256" key="5">
    <source>
        <dbReference type="ARBA" id="ARBA00023002"/>
    </source>
</evidence>
<dbReference type="Proteomes" id="UP000002815">
    <property type="component" value="Unassembled WGS sequence"/>
</dbReference>
<feature type="binding site" evidence="6">
    <location>
        <position position="56"/>
    </location>
    <ligand>
        <name>FAD</name>
        <dbReference type="ChEBI" id="CHEBI:57692"/>
    </ligand>
</feature>
<name>E8JYH1_9STRE</name>
<feature type="binding site" evidence="6">
    <location>
        <position position="51"/>
    </location>
    <ligand>
        <name>FAD</name>
        <dbReference type="ChEBI" id="CHEBI:57692"/>
    </ligand>
</feature>
<keyword evidence="7" id="KW-0812">Transmembrane</keyword>
<evidence type="ECO:0000256" key="2">
    <source>
        <dbReference type="ARBA" id="ARBA00022630"/>
    </source>
</evidence>
<keyword evidence="7" id="KW-0472">Membrane</keyword>
<feature type="transmembrane region" description="Helical" evidence="7">
    <location>
        <begin position="12"/>
        <end position="32"/>
    </location>
</feature>
<dbReference type="InterPro" id="IPR036188">
    <property type="entry name" value="FAD/NAD-bd_sf"/>
</dbReference>
<evidence type="ECO:0000313" key="9">
    <source>
        <dbReference type="EMBL" id="EFX37353.1"/>
    </source>
</evidence>
<proteinExistence type="inferred from homology"/>
<dbReference type="PANTHER" id="PTHR48105">
    <property type="entry name" value="THIOREDOXIN REDUCTASE 1-RELATED-RELATED"/>
    <property type="match status" value="1"/>
</dbReference>
<dbReference type="GO" id="GO:0004324">
    <property type="term" value="F:ferredoxin-NADP+ reductase activity"/>
    <property type="evidence" value="ECO:0007669"/>
    <property type="project" value="UniProtKB-UniRule"/>
</dbReference>
<sequence>MIKMKQGETMSELFDITIVGGGPVGLFAAFYANLRQAKVQIIDSLPQLGGQPAILYPEKQILDVPGFPNLTGEELTNRLLEQLQGFDTPAHLNETVLEIEKEDGVFKITTTKGTHTSKAVIIAMGGGAFKPRPLELDGVDSYENIHYHVSNIQQYAGKKVTILGGGDSAVDWALAFEKIAPTTLVHRRDNFRALEHSVQALQESSVSIKTPFVPSQLLGDGKTLDKLEITKVKSDETETIELDHLFVNYGFKSSVGNLKNWGLELNRHKIIVNSKQESSQAGIYAIGDCCYYEGKIDLIATGLGEAPTAVNNAINYIDPEQKVQPKHSTSL</sequence>
<dbReference type="HAMAP" id="MF_01685">
    <property type="entry name" value="FENR2"/>
    <property type="match status" value="1"/>
</dbReference>
<dbReference type="GO" id="GO:0050661">
    <property type="term" value="F:NADP binding"/>
    <property type="evidence" value="ECO:0007669"/>
    <property type="project" value="UniProtKB-UniRule"/>
</dbReference>
<evidence type="ECO:0000256" key="7">
    <source>
        <dbReference type="SAM" id="Phobius"/>
    </source>
</evidence>
<evidence type="ECO:0000259" key="8">
    <source>
        <dbReference type="Pfam" id="PF07992"/>
    </source>
</evidence>
<keyword evidence="4 6" id="KW-0521">NADP</keyword>